<dbReference type="SMART" id="SM00267">
    <property type="entry name" value="GGDEF"/>
    <property type="match status" value="1"/>
</dbReference>
<dbReference type="GO" id="GO:0043709">
    <property type="term" value="P:cell adhesion involved in single-species biofilm formation"/>
    <property type="evidence" value="ECO:0007669"/>
    <property type="project" value="TreeGrafter"/>
</dbReference>
<dbReference type="InterPro" id="IPR050469">
    <property type="entry name" value="Diguanylate_Cyclase"/>
</dbReference>
<comment type="caution">
    <text evidence="2">The sequence shown here is derived from an EMBL/GenBank/DDBJ whole genome shotgun (WGS) entry which is preliminary data.</text>
</comment>
<protein>
    <submittedName>
        <fullName evidence="2">Response regulator PleD</fullName>
    </submittedName>
</protein>
<dbReference type="NCBIfam" id="TIGR00254">
    <property type="entry name" value="GGDEF"/>
    <property type="match status" value="1"/>
</dbReference>
<dbReference type="PROSITE" id="PS50887">
    <property type="entry name" value="GGDEF"/>
    <property type="match status" value="1"/>
</dbReference>
<dbReference type="GO" id="GO:0005886">
    <property type="term" value="C:plasma membrane"/>
    <property type="evidence" value="ECO:0007669"/>
    <property type="project" value="TreeGrafter"/>
</dbReference>
<dbReference type="Pfam" id="PF00990">
    <property type="entry name" value="GGDEF"/>
    <property type="match status" value="1"/>
</dbReference>
<dbReference type="GO" id="GO:0052621">
    <property type="term" value="F:diguanylate cyclase activity"/>
    <property type="evidence" value="ECO:0007669"/>
    <property type="project" value="TreeGrafter"/>
</dbReference>
<dbReference type="SUPFAM" id="SSF55073">
    <property type="entry name" value="Nucleotide cyclase"/>
    <property type="match status" value="1"/>
</dbReference>
<dbReference type="EMBL" id="VSSQ01020469">
    <property type="protein sequence ID" value="MPM65349.1"/>
    <property type="molecule type" value="Genomic_DNA"/>
</dbReference>
<dbReference type="InterPro" id="IPR000160">
    <property type="entry name" value="GGDEF_dom"/>
</dbReference>
<organism evidence="2">
    <name type="scientific">bioreactor metagenome</name>
    <dbReference type="NCBI Taxonomy" id="1076179"/>
    <lineage>
        <taxon>unclassified sequences</taxon>
        <taxon>metagenomes</taxon>
        <taxon>ecological metagenomes</taxon>
    </lineage>
</organism>
<evidence type="ECO:0000259" key="1">
    <source>
        <dbReference type="PROSITE" id="PS50887"/>
    </source>
</evidence>
<name>A0A645BIR2_9ZZZZ</name>
<dbReference type="PANTHER" id="PTHR45138">
    <property type="entry name" value="REGULATORY COMPONENTS OF SENSORY TRANSDUCTION SYSTEM"/>
    <property type="match status" value="1"/>
</dbReference>
<reference evidence="2" key="1">
    <citation type="submission" date="2019-08" db="EMBL/GenBank/DDBJ databases">
        <authorList>
            <person name="Kucharzyk K."/>
            <person name="Murdoch R.W."/>
            <person name="Higgins S."/>
            <person name="Loffler F."/>
        </authorList>
    </citation>
    <scope>NUCLEOTIDE SEQUENCE</scope>
</reference>
<sequence length="111" mass="12157">MVGDRVLRNITAMIRQGIREGDILLRYGGEEFLVILPGASKDDAFTIADRVRHIVRDHKTSYGDNQIGVTVSVGVDSMPESSVSGELELIANADEALYRSKNSGRDKATIH</sequence>
<gene>
    <name evidence="2" type="primary">pleD_7</name>
    <name evidence="2" type="ORF">SDC9_112244</name>
</gene>
<dbReference type="CDD" id="cd01949">
    <property type="entry name" value="GGDEF"/>
    <property type="match status" value="1"/>
</dbReference>
<accession>A0A645BIR2</accession>
<proteinExistence type="predicted"/>
<dbReference type="PANTHER" id="PTHR45138:SF9">
    <property type="entry name" value="DIGUANYLATE CYCLASE DGCM-RELATED"/>
    <property type="match status" value="1"/>
</dbReference>
<feature type="domain" description="GGDEF" evidence="1">
    <location>
        <begin position="1"/>
        <end position="111"/>
    </location>
</feature>
<dbReference type="InterPro" id="IPR029787">
    <property type="entry name" value="Nucleotide_cyclase"/>
</dbReference>
<evidence type="ECO:0000313" key="2">
    <source>
        <dbReference type="EMBL" id="MPM65349.1"/>
    </source>
</evidence>
<dbReference type="Gene3D" id="3.30.70.270">
    <property type="match status" value="1"/>
</dbReference>
<dbReference type="GO" id="GO:1902201">
    <property type="term" value="P:negative regulation of bacterial-type flagellum-dependent cell motility"/>
    <property type="evidence" value="ECO:0007669"/>
    <property type="project" value="TreeGrafter"/>
</dbReference>
<dbReference type="InterPro" id="IPR043128">
    <property type="entry name" value="Rev_trsase/Diguanyl_cyclase"/>
</dbReference>
<dbReference type="AlphaFoldDB" id="A0A645BIR2"/>